<feature type="transmembrane region" description="Helical" evidence="1">
    <location>
        <begin position="337"/>
        <end position="364"/>
    </location>
</feature>
<feature type="transmembrane region" description="Helical" evidence="1">
    <location>
        <begin position="166"/>
        <end position="186"/>
    </location>
</feature>
<keyword evidence="1" id="KW-0472">Membrane</keyword>
<dbReference type="Pfam" id="PF03703">
    <property type="entry name" value="bPH_2"/>
    <property type="match status" value="2"/>
</dbReference>
<proteinExistence type="predicted"/>
<evidence type="ECO:0000256" key="1">
    <source>
        <dbReference type="SAM" id="Phobius"/>
    </source>
</evidence>
<evidence type="ECO:0000313" key="3">
    <source>
        <dbReference type="EMBL" id="BAM66964.1"/>
    </source>
</evidence>
<reference evidence="3" key="1">
    <citation type="submission" date="2011-11" db="EMBL/GenBank/DDBJ databases">
        <title>Genetic requirement for the production and self-immunity of lacticin Q, a leaderless bacteriocin exhibiting an intracellular toxicity.</title>
        <authorList>
            <person name="Iwatani S."/>
            <person name="Yoneyama F."/>
            <person name="Miyashita S."/>
            <person name="Zendo T."/>
            <person name="Nakayama J."/>
            <person name="Sonomoto K."/>
        </authorList>
    </citation>
    <scope>NUCLEOTIDE SEQUENCE</scope>
    <source>
        <strain evidence="3">QU 5</strain>
    </source>
</reference>
<name>K7ZK32_9LACT</name>
<protein>
    <submittedName>
        <fullName evidence="3">Membrane-flanked domain protein</fullName>
    </submittedName>
    <submittedName>
        <fullName evidence="4">Membrane-franked domain protein</fullName>
    </submittedName>
</protein>
<evidence type="ECO:0000259" key="2">
    <source>
        <dbReference type="Pfam" id="PF03703"/>
    </source>
</evidence>
<evidence type="ECO:0000313" key="4">
    <source>
        <dbReference type="EMBL" id="BAM66976.1"/>
    </source>
</evidence>
<organism evidence="4">
    <name type="scientific">Lactococcus lactis</name>
    <dbReference type="NCBI Taxonomy" id="1358"/>
    <lineage>
        <taxon>Bacteria</taxon>
        <taxon>Bacillati</taxon>
        <taxon>Bacillota</taxon>
        <taxon>Bacilli</taxon>
        <taxon>Lactobacillales</taxon>
        <taxon>Streptococcaceae</taxon>
        <taxon>Lactococcus</taxon>
    </lineage>
</organism>
<keyword evidence="1" id="KW-1133">Transmembrane helix</keyword>
<dbReference type="InterPro" id="IPR005182">
    <property type="entry name" value="YdbS-like_PH"/>
</dbReference>
<feature type="domain" description="YdbS-like PH" evidence="2">
    <location>
        <begin position="66"/>
        <end position="143"/>
    </location>
</feature>
<feature type="transmembrane region" description="Helical" evidence="1">
    <location>
        <begin position="47"/>
        <end position="68"/>
    </location>
</feature>
<dbReference type="PANTHER" id="PTHR34473">
    <property type="entry name" value="UPF0699 TRANSMEMBRANE PROTEIN YDBS"/>
    <property type="match status" value="1"/>
</dbReference>
<accession>K7ZK32</accession>
<dbReference type="EMBL" id="AB712393">
    <property type="protein sequence ID" value="BAM66976.1"/>
    <property type="molecule type" value="Genomic_DNA"/>
</dbReference>
<dbReference type="AlphaFoldDB" id="K7ZK32"/>
<keyword evidence="1" id="KW-0812">Transmembrane</keyword>
<feature type="transmembrane region" description="Helical" evidence="1">
    <location>
        <begin position="207"/>
        <end position="224"/>
    </location>
</feature>
<feature type="domain" description="YdbS-like PH" evidence="2">
    <location>
        <begin position="233"/>
        <end position="286"/>
    </location>
</feature>
<reference evidence="4" key="2">
    <citation type="journal article" date="2012" name="Microbiology">
        <title>Identification of the genes involved in the secretion and self-immunity of lacticin Q, an unmodified leaderless bacteriocin from Lactococcus lactis QU 5.</title>
        <authorList>
            <person name="Iwatani S."/>
            <person name="Yoneyama F."/>
            <person name="Miyashita S."/>
            <person name="Zendo T."/>
            <person name="Nakayama J."/>
            <person name="Sonomoto K."/>
        </authorList>
    </citation>
    <scope>NUCLEOTIDE SEQUENCE</scope>
    <source>
        <strain evidence="4">QU 5</strain>
    </source>
</reference>
<feature type="transmembrane region" description="Helical" evidence="1">
    <location>
        <begin position="14"/>
        <end position="35"/>
    </location>
</feature>
<sequence>MIHKISRLTLINEIYRQVKGIIAYSIFFKILSILFRSVSWSCYFNTLVAISIILSIFTLINQLLFFFWEFDGENLIVNSGIFFKKRVVLSKGNIKGVQMVTPWYFKPFKLYSLKIKLPSVGDSESIKFPVINETELMVFQTWYGDEETESIKEIGKNLVNINISRLIVSSIFTLNYLYLLTILDFLDKGLKYINISLFNILFSHYRNILFLCLIAFCGILSSFIKQFLDYYYLEVYIDNHNINVRNGLLSSDYIKINLNDVIGFKISQNIGQKLLGLWSLKVIVINYNITGGVSKVTHILPFSTIKEIKQFEYEIYGINTFIIEENINQSYHNIQNIALLILCIASGLSSTYWLMLVIFIFINLKILWNRKYKIDGTNLILRSSFIANSSTIIEKNNIEWKEVISLFSKVNYLRIAYTYNPLKVFRCLEMRK</sequence>
<dbReference type="PANTHER" id="PTHR34473:SF2">
    <property type="entry name" value="UPF0699 TRANSMEMBRANE PROTEIN YDBT"/>
    <property type="match status" value="1"/>
</dbReference>
<dbReference type="EMBL" id="AB684445">
    <property type="protein sequence ID" value="BAM66964.1"/>
    <property type="molecule type" value="Genomic_DNA"/>
</dbReference>
<dbReference type="RefSeq" id="WP_098383463.1">
    <property type="nucleotide sequence ID" value="NZ_MTJQ01000002.1"/>
</dbReference>